<dbReference type="InterPro" id="IPR005135">
    <property type="entry name" value="Endo/exonuclease/phosphatase"/>
</dbReference>
<dbReference type="InterPro" id="IPR048821">
    <property type="entry name" value="PDE12-like_N"/>
</dbReference>
<evidence type="ECO:0000256" key="3">
    <source>
        <dbReference type="ARBA" id="ARBA00022553"/>
    </source>
</evidence>
<dbReference type="InterPro" id="IPR050410">
    <property type="entry name" value="CCR4/nocturin_mRNA_transcr"/>
</dbReference>
<evidence type="ECO:0000259" key="15">
    <source>
        <dbReference type="Pfam" id="PF21171"/>
    </source>
</evidence>
<evidence type="ECO:0000256" key="5">
    <source>
        <dbReference type="ARBA" id="ARBA00022722"/>
    </source>
</evidence>
<dbReference type="GO" id="GO:0046872">
    <property type="term" value="F:metal ion binding"/>
    <property type="evidence" value="ECO:0007669"/>
    <property type="project" value="UniProtKB-KW"/>
</dbReference>
<evidence type="ECO:0000256" key="9">
    <source>
        <dbReference type="ARBA" id="ARBA00022842"/>
    </source>
</evidence>
<dbReference type="GO" id="GO:0000288">
    <property type="term" value="P:nuclear-transcribed mRNA catabolic process, deadenylation-dependent decay"/>
    <property type="evidence" value="ECO:0007669"/>
    <property type="project" value="TreeGrafter"/>
</dbReference>
<sequence>MSQLPKVFVRHVDAEEKLKICFTYGEKEKNFVFMRPKEEKLDTTISRMKLKMQDVLTKKYQKKKKKSAPDENNTTPAEIQLFISLLKNGKEVNGEVKNVEAWTENTQLNVNESAYEVTLNPPTVLALSLPKSIMAGFPVYPKVELEYCSEEQCSFSWYRSISEADAKDLSRWNVHKIGNENLVYLSDSFFYITAESDLGCRLRVSCLPKCGEKIGLEVTAASCNPVEAGPSKCPFEDRHKFTKERTGNGKVRCISYNILADCYADSEAARNDLFPYCPLEALELDYRKQLYLKEIIGYNGDIICLQEVDRKVFHNDLVPVLTSTGLEGHYSEKGGQVIEGLSCFYRTSKFKLIETHAIILSEAVSNDPVLKPILSKLEENEKLKEKFMSRTTALQAVLLESLEVPHRRVLVANTHLYFHPLADNIRVIQGASCVLYLENILKQYKEKDPNYTTSLIFSGDFNSSPGCGIDVLVTQGKLAEDCIDWLSHPEEIVPGMPFQHSMNLDTACGRPEYTNYTEGFNGCLDYLFYDTSNFDVVEVVPLPTHEQVTQHKALPSKVFPSDHIALICTLEWK</sequence>
<evidence type="ECO:0000256" key="13">
    <source>
        <dbReference type="ARBA" id="ARBA00083541"/>
    </source>
</evidence>
<dbReference type="FunFam" id="3.60.10.10:FF:000018">
    <property type="entry name" value="2',5'-phosphodiesterase 12"/>
    <property type="match status" value="1"/>
</dbReference>
<organism evidence="16 17">
    <name type="scientific">Oedothorax gibbosus</name>
    <dbReference type="NCBI Taxonomy" id="931172"/>
    <lineage>
        <taxon>Eukaryota</taxon>
        <taxon>Metazoa</taxon>
        <taxon>Ecdysozoa</taxon>
        <taxon>Arthropoda</taxon>
        <taxon>Chelicerata</taxon>
        <taxon>Arachnida</taxon>
        <taxon>Araneae</taxon>
        <taxon>Araneomorphae</taxon>
        <taxon>Entelegynae</taxon>
        <taxon>Araneoidea</taxon>
        <taxon>Linyphiidae</taxon>
        <taxon>Erigoninae</taxon>
        <taxon>Oedothorax</taxon>
    </lineage>
</organism>
<evidence type="ECO:0000256" key="11">
    <source>
        <dbReference type="ARBA" id="ARBA00023128"/>
    </source>
</evidence>
<keyword evidence="8" id="KW-0269">Exonuclease</keyword>
<keyword evidence="9" id="KW-0460">Magnesium</keyword>
<evidence type="ECO:0000256" key="10">
    <source>
        <dbReference type="ARBA" id="ARBA00022946"/>
    </source>
</evidence>
<evidence type="ECO:0000313" key="17">
    <source>
        <dbReference type="Proteomes" id="UP000827092"/>
    </source>
</evidence>
<comment type="caution">
    <text evidence="16">The sequence shown here is derived from an EMBL/GenBank/DDBJ whole genome shotgun (WGS) entry which is preliminary data.</text>
</comment>
<keyword evidence="10" id="KW-0809">Transit peptide</keyword>
<reference evidence="16 17" key="1">
    <citation type="journal article" date="2022" name="Nat. Ecol. Evol.">
        <title>A masculinizing supergene underlies an exaggerated male reproductive morph in a spider.</title>
        <authorList>
            <person name="Hendrickx F."/>
            <person name="De Corte Z."/>
            <person name="Sonet G."/>
            <person name="Van Belleghem S.M."/>
            <person name="Kostlbacher S."/>
            <person name="Vangestel C."/>
        </authorList>
    </citation>
    <scope>NUCLEOTIDE SEQUENCE [LARGE SCALE GENOMIC DNA]</scope>
    <source>
        <strain evidence="16">W744_W776</strain>
    </source>
</reference>
<keyword evidence="4" id="KW-0507">mRNA processing</keyword>
<protein>
    <recommendedName>
        <fullName evidence="12">2',5'-phosphodiesterase 12</fullName>
    </recommendedName>
    <alternativeName>
        <fullName evidence="13">Mitochondrial deadenylase</fullName>
    </alternativeName>
</protein>
<keyword evidence="6" id="KW-0479">Metal-binding</keyword>
<comment type="subcellular location">
    <subcellularLocation>
        <location evidence="2">Mitochondrion matrix</location>
    </subcellularLocation>
</comment>
<evidence type="ECO:0000256" key="4">
    <source>
        <dbReference type="ARBA" id="ARBA00022664"/>
    </source>
</evidence>
<name>A0AAV6TYD9_9ARAC</name>
<feature type="domain" description="2',5'-phosphodiesterase 12-like N-terminal" evidence="15">
    <location>
        <begin position="121"/>
        <end position="227"/>
    </location>
</feature>
<evidence type="ECO:0000256" key="12">
    <source>
        <dbReference type="ARBA" id="ARBA00072755"/>
    </source>
</evidence>
<dbReference type="GO" id="GO:0005759">
    <property type="term" value="C:mitochondrial matrix"/>
    <property type="evidence" value="ECO:0007669"/>
    <property type="project" value="UniProtKB-SubCell"/>
</dbReference>
<evidence type="ECO:0000313" key="16">
    <source>
        <dbReference type="EMBL" id="KAG8176858.1"/>
    </source>
</evidence>
<comment type="cofactor">
    <cofactor evidence="1">
        <name>Mg(2+)</name>
        <dbReference type="ChEBI" id="CHEBI:18420"/>
    </cofactor>
</comment>
<dbReference type="SUPFAM" id="SSF56219">
    <property type="entry name" value="DNase I-like"/>
    <property type="match status" value="1"/>
</dbReference>
<dbReference type="Gene3D" id="3.60.10.10">
    <property type="entry name" value="Endonuclease/exonuclease/phosphatase"/>
    <property type="match status" value="1"/>
</dbReference>
<keyword evidence="3" id="KW-0597">Phosphoprotein</keyword>
<feature type="domain" description="Endonuclease/exonuclease/phosphatase" evidence="14">
    <location>
        <begin position="255"/>
        <end position="563"/>
    </location>
</feature>
<evidence type="ECO:0000256" key="8">
    <source>
        <dbReference type="ARBA" id="ARBA00022839"/>
    </source>
</evidence>
<keyword evidence="5" id="KW-0540">Nuclease</keyword>
<keyword evidence="11" id="KW-0496">Mitochondrion</keyword>
<dbReference type="Pfam" id="PF03372">
    <property type="entry name" value="Exo_endo_phos"/>
    <property type="match status" value="1"/>
</dbReference>
<dbReference type="GO" id="GO:0006397">
    <property type="term" value="P:mRNA processing"/>
    <property type="evidence" value="ECO:0007669"/>
    <property type="project" value="UniProtKB-KW"/>
</dbReference>
<evidence type="ECO:0000259" key="14">
    <source>
        <dbReference type="Pfam" id="PF03372"/>
    </source>
</evidence>
<dbReference type="AlphaFoldDB" id="A0AAV6TYD9"/>
<keyword evidence="17" id="KW-1185">Reference proteome</keyword>
<gene>
    <name evidence="16" type="ORF">JTE90_027162</name>
</gene>
<keyword evidence="7" id="KW-0378">Hydrolase</keyword>
<evidence type="ECO:0000256" key="6">
    <source>
        <dbReference type="ARBA" id="ARBA00022723"/>
    </source>
</evidence>
<dbReference type="EMBL" id="JAFNEN010000847">
    <property type="protein sequence ID" value="KAG8176858.1"/>
    <property type="molecule type" value="Genomic_DNA"/>
</dbReference>
<dbReference type="PANTHER" id="PTHR12121:SF37">
    <property type="entry name" value="2',5'-PHOSPHODIESTERASE 12"/>
    <property type="match status" value="1"/>
</dbReference>
<dbReference type="InterPro" id="IPR036691">
    <property type="entry name" value="Endo/exonu/phosph_ase_sf"/>
</dbReference>
<evidence type="ECO:0000256" key="7">
    <source>
        <dbReference type="ARBA" id="ARBA00022801"/>
    </source>
</evidence>
<proteinExistence type="predicted"/>
<evidence type="ECO:0000256" key="2">
    <source>
        <dbReference type="ARBA" id="ARBA00004305"/>
    </source>
</evidence>
<dbReference type="Pfam" id="PF21171">
    <property type="entry name" value="PDE12-like_N"/>
    <property type="match status" value="1"/>
</dbReference>
<dbReference type="GO" id="GO:0004535">
    <property type="term" value="F:poly(A)-specific ribonuclease activity"/>
    <property type="evidence" value="ECO:0007669"/>
    <property type="project" value="UniProtKB-ARBA"/>
</dbReference>
<evidence type="ECO:0000256" key="1">
    <source>
        <dbReference type="ARBA" id="ARBA00001946"/>
    </source>
</evidence>
<dbReference type="PANTHER" id="PTHR12121">
    <property type="entry name" value="CARBON CATABOLITE REPRESSOR PROTEIN 4"/>
    <property type="match status" value="1"/>
</dbReference>
<dbReference type="Proteomes" id="UP000827092">
    <property type="component" value="Unassembled WGS sequence"/>
</dbReference>
<accession>A0AAV6TYD9</accession>